<feature type="signal peptide" evidence="1">
    <location>
        <begin position="1"/>
        <end position="20"/>
    </location>
</feature>
<gene>
    <name evidence="2" type="ORF">BU26DRAFT_605816</name>
</gene>
<keyword evidence="1" id="KW-0732">Signal</keyword>
<reference evidence="2" key="1">
    <citation type="journal article" date="2020" name="Stud. Mycol.">
        <title>101 Dothideomycetes genomes: a test case for predicting lifestyles and emergence of pathogens.</title>
        <authorList>
            <person name="Haridas S."/>
            <person name="Albert R."/>
            <person name="Binder M."/>
            <person name="Bloem J."/>
            <person name="Labutti K."/>
            <person name="Salamov A."/>
            <person name="Andreopoulos B."/>
            <person name="Baker S."/>
            <person name="Barry K."/>
            <person name="Bills G."/>
            <person name="Bluhm B."/>
            <person name="Cannon C."/>
            <person name="Castanera R."/>
            <person name="Culley D."/>
            <person name="Daum C."/>
            <person name="Ezra D."/>
            <person name="Gonzalez J."/>
            <person name="Henrissat B."/>
            <person name="Kuo A."/>
            <person name="Liang C."/>
            <person name="Lipzen A."/>
            <person name="Lutzoni F."/>
            <person name="Magnuson J."/>
            <person name="Mondo S."/>
            <person name="Nolan M."/>
            <person name="Ohm R."/>
            <person name="Pangilinan J."/>
            <person name="Park H.-J."/>
            <person name="Ramirez L."/>
            <person name="Alfaro M."/>
            <person name="Sun H."/>
            <person name="Tritt A."/>
            <person name="Yoshinaga Y."/>
            <person name="Zwiers L.-H."/>
            <person name="Turgeon B."/>
            <person name="Goodwin S."/>
            <person name="Spatafora J."/>
            <person name="Crous P."/>
            <person name="Grigoriev I."/>
        </authorList>
    </citation>
    <scope>NUCLEOTIDE SEQUENCE</scope>
    <source>
        <strain evidence="2">CBS 122368</strain>
    </source>
</reference>
<dbReference type="GeneID" id="54588950"/>
<dbReference type="RefSeq" id="XP_033683336.1">
    <property type="nucleotide sequence ID" value="XM_033835620.1"/>
</dbReference>
<dbReference type="AlphaFoldDB" id="A0A6A6IEK1"/>
<dbReference type="OrthoDB" id="3691081at2759"/>
<name>A0A6A6IEK1_9PLEO</name>
<protein>
    <recommendedName>
        <fullName evidence="4">Lytic polysaccharide monooxygenase</fullName>
    </recommendedName>
</protein>
<accession>A0A6A6IEK1</accession>
<organism evidence="2 3">
    <name type="scientific">Trematosphaeria pertusa</name>
    <dbReference type="NCBI Taxonomy" id="390896"/>
    <lineage>
        <taxon>Eukaryota</taxon>
        <taxon>Fungi</taxon>
        <taxon>Dikarya</taxon>
        <taxon>Ascomycota</taxon>
        <taxon>Pezizomycotina</taxon>
        <taxon>Dothideomycetes</taxon>
        <taxon>Pleosporomycetidae</taxon>
        <taxon>Pleosporales</taxon>
        <taxon>Massarineae</taxon>
        <taxon>Trematosphaeriaceae</taxon>
        <taxon>Trematosphaeria</taxon>
    </lineage>
</organism>
<evidence type="ECO:0008006" key="4">
    <source>
        <dbReference type="Google" id="ProtNLM"/>
    </source>
</evidence>
<proteinExistence type="predicted"/>
<feature type="chain" id="PRO_5025507827" description="Lytic polysaccharide monooxygenase" evidence="1">
    <location>
        <begin position="21"/>
        <end position="405"/>
    </location>
</feature>
<evidence type="ECO:0000313" key="3">
    <source>
        <dbReference type="Proteomes" id="UP000800094"/>
    </source>
</evidence>
<sequence length="405" mass="44401">MPRIRMLLAAGLLALTGVDAKDKIQFSKFLKDTCDDHPLGNLIDLKRNECKTFQAGSIRIHPHSKTKYNKWIDSVNMGKDECFVTLYDAPGCHDSDGHEDISVPRSFEGCTATDEVITSVKFWCRPNSEWSGSAYPLTTTISHTSYSLGADGVAHPSVYSTVAVVSRYSYKNPPPVARGEPTGHPTLEPRKKKQYNVKGVWMKHPWAGSDICYMCWTKKEYDTGAFLCRSGPKYPVDCGPKPAQVPFTSSTTITSTSTFEFFHTTDGFYVSPTTVTTTLSADPSTTTDAVSPVTATTTTSASTITVTADTATTATDAVSKRSPHKPVIVENPYHSGLFVCADAEWEKAGKEKAEVRIQKIKDLDKCRDNPLSINFGRAYATYTAMASTTVTRTVDARPAWALPPF</sequence>
<keyword evidence="3" id="KW-1185">Reference proteome</keyword>
<dbReference type="Proteomes" id="UP000800094">
    <property type="component" value="Unassembled WGS sequence"/>
</dbReference>
<evidence type="ECO:0000256" key="1">
    <source>
        <dbReference type="SAM" id="SignalP"/>
    </source>
</evidence>
<evidence type="ECO:0000313" key="2">
    <source>
        <dbReference type="EMBL" id="KAF2248332.1"/>
    </source>
</evidence>
<dbReference type="EMBL" id="ML987196">
    <property type="protein sequence ID" value="KAF2248332.1"/>
    <property type="molecule type" value="Genomic_DNA"/>
</dbReference>